<proteinExistence type="predicted"/>
<dbReference type="EMBL" id="JAWWMZ010000003">
    <property type="protein sequence ID" value="MDX4953612.1"/>
    <property type="molecule type" value="Genomic_DNA"/>
</dbReference>
<name>A0AAJ2V9R0_DELAC</name>
<gene>
    <name evidence="1" type="ORF">SGN30_09265</name>
</gene>
<evidence type="ECO:0000313" key="2">
    <source>
        <dbReference type="Proteomes" id="UP001287445"/>
    </source>
</evidence>
<sequence>MGLYERWCESTKEKDKRKHYWTYVEKDGGRDEIGDDLAETIRSHYDRLERIAEDVKRLGFEVASEILSAAMPQTPKGRSGDLGEILATELVEEEISLRVPVRRLRYKDGRNMAMRGDDSIGAGYDAAGEKLWLLKGEPRELTVFEPSDDGRTILGRVAAKGLADELRDRGYLVIDGVDGKAHYVALNARDELANYPSGSVVEVKGSADMRAADRNIAALASDGLYRTDHHLAIAQGQAVPGRDPQEVVAAHVRRLEALRRGGIVERVAEGLWKVPDDLPEQGRRYDAQRLGGVAVELKSHLSIERQARVIGATWLDQQLIGGGKGLGALGFGAEARQAMQQRADFLAEQGLAERRGQRVILARNLLGTLRNRELAQAAKDIAADTGLEHRPVADGQRVAGIYRRSVMLASGRYAMLDDGIGFSLVPWKRVIEHRLGQSLSATVRSGGTTWDIGRSRRPGVA</sequence>
<protein>
    <submittedName>
        <fullName evidence="1">Hachiman antiphage defense system protein HamA</fullName>
    </submittedName>
</protein>
<organism evidence="1 2">
    <name type="scientific">Delftia acidovorans</name>
    <name type="common">Pseudomonas acidovorans</name>
    <name type="synonym">Comamonas acidovorans</name>
    <dbReference type="NCBI Taxonomy" id="80866"/>
    <lineage>
        <taxon>Bacteria</taxon>
        <taxon>Pseudomonadati</taxon>
        <taxon>Pseudomonadota</taxon>
        <taxon>Betaproteobacteria</taxon>
        <taxon>Burkholderiales</taxon>
        <taxon>Comamonadaceae</taxon>
        <taxon>Delftia</taxon>
    </lineage>
</organism>
<dbReference type="Pfam" id="PF11843">
    <property type="entry name" value="DUF3363"/>
    <property type="match status" value="1"/>
</dbReference>
<comment type="caution">
    <text evidence="1">The sequence shown here is derived from an EMBL/GenBank/DDBJ whole genome shotgun (WGS) entry which is preliminary data.</text>
</comment>
<evidence type="ECO:0000313" key="1">
    <source>
        <dbReference type="EMBL" id="MDX4953612.1"/>
    </source>
</evidence>
<dbReference type="AlphaFoldDB" id="A0AAJ2V9R0"/>
<dbReference type="Proteomes" id="UP001287445">
    <property type="component" value="Unassembled WGS sequence"/>
</dbReference>
<dbReference type="RefSeq" id="WP_319073114.1">
    <property type="nucleotide sequence ID" value="NZ_JAWWMZ010000003.1"/>
</dbReference>
<reference evidence="1" key="1">
    <citation type="submission" date="2023-11" db="EMBL/GenBank/DDBJ databases">
        <title>Identification and selenium tolerance of Delftia acidovorans R3-25.</title>
        <authorList>
            <person name="Zhang S."/>
            <person name="Liu Y."/>
            <person name="Guo Y."/>
        </authorList>
    </citation>
    <scope>NUCLEOTIDE SEQUENCE</scope>
    <source>
        <strain evidence="1">R3-25</strain>
    </source>
</reference>
<dbReference type="InterPro" id="IPR021795">
    <property type="entry name" value="DUF3363"/>
</dbReference>
<accession>A0AAJ2V9R0</accession>